<name>A0A2P2IUC7_RHIMU</name>
<accession>A0A2P2IUC7</accession>
<sequence length="56" mass="6477">MELWMSGCDQHINRFKPATVPWLCNSSLQLHCGVPLSNDLLIIQSTSHIIKLLYYF</sequence>
<dbReference type="AlphaFoldDB" id="A0A2P2IUC7"/>
<proteinExistence type="predicted"/>
<evidence type="ECO:0000313" key="1">
    <source>
        <dbReference type="EMBL" id="MBW84804.1"/>
    </source>
</evidence>
<reference evidence="1" key="1">
    <citation type="submission" date="2018-02" db="EMBL/GenBank/DDBJ databases">
        <title>Rhizophora mucronata_Transcriptome.</title>
        <authorList>
            <person name="Meera S.P."/>
            <person name="Sreeshan A."/>
            <person name="Augustine A."/>
        </authorList>
    </citation>
    <scope>NUCLEOTIDE SEQUENCE</scope>
    <source>
        <tissue evidence="1">Leaf</tissue>
    </source>
</reference>
<dbReference type="EMBL" id="GGEC01004321">
    <property type="protein sequence ID" value="MBW84804.1"/>
    <property type="molecule type" value="Transcribed_RNA"/>
</dbReference>
<protein>
    <submittedName>
        <fullName evidence="1">Uncharacterized protein</fullName>
    </submittedName>
</protein>
<organism evidence="1">
    <name type="scientific">Rhizophora mucronata</name>
    <name type="common">Asiatic mangrove</name>
    <dbReference type="NCBI Taxonomy" id="61149"/>
    <lineage>
        <taxon>Eukaryota</taxon>
        <taxon>Viridiplantae</taxon>
        <taxon>Streptophyta</taxon>
        <taxon>Embryophyta</taxon>
        <taxon>Tracheophyta</taxon>
        <taxon>Spermatophyta</taxon>
        <taxon>Magnoliopsida</taxon>
        <taxon>eudicotyledons</taxon>
        <taxon>Gunneridae</taxon>
        <taxon>Pentapetalae</taxon>
        <taxon>rosids</taxon>
        <taxon>fabids</taxon>
        <taxon>Malpighiales</taxon>
        <taxon>Rhizophoraceae</taxon>
        <taxon>Rhizophora</taxon>
    </lineage>
</organism>